<accession>A0ABW0ZVJ2</accession>
<name>A0ABW0ZVJ2_9ACTN</name>
<comment type="caution">
    <text evidence="4">The sequence shown here is derived from an EMBL/GenBank/DDBJ whole genome shotgun (WGS) entry which is preliminary data.</text>
</comment>
<evidence type="ECO:0000256" key="1">
    <source>
        <dbReference type="SAM" id="MobiDB-lite"/>
    </source>
</evidence>
<evidence type="ECO:0000256" key="2">
    <source>
        <dbReference type="SAM" id="Phobius"/>
    </source>
</evidence>
<dbReference type="EMBL" id="JBHSON010000005">
    <property type="protein sequence ID" value="MFC5744960.1"/>
    <property type="molecule type" value="Genomic_DNA"/>
</dbReference>
<keyword evidence="2" id="KW-0472">Membrane</keyword>
<dbReference type="Proteomes" id="UP001596074">
    <property type="component" value="Unassembled WGS sequence"/>
</dbReference>
<dbReference type="Pfam" id="PF19516">
    <property type="entry name" value="DUF6049"/>
    <property type="match status" value="1"/>
</dbReference>
<keyword evidence="5" id="KW-1185">Reference proteome</keyword>
<organism evidence="4 5">
    <name type="scientific">Actinomadura rugatobispora</name>
    <dbReference type="NCBI Taxonomy" id="1994"/>
    <lineage>
        <taxon>Bacteria</taxon>
        <taxon>Bacillati</taxon>
        <taxon>Actinomycetota</taxon>
        <taxon>Actinomycetes</taxon>
        <taxon>Streptosporangiales</taxon>
        <taxon>Thermomonosporaceae</taxon>
        <taxon>Actinomadura</taxon>
    </lineage>
</organism>
<reference evidence="5" key="1">
    <citation type="journal article" date="2019" name="Int. J. Syst. Evol. Microbiol.">
        <title>The Global Catalogue of Microorganisms (GCM) 10K type strain sequencing project: providing services to taxonomists for standard genome sequencing and annotation.</title>
        <authorList>
            <consortium name="The Broad Institute Genomics Platform"/>
            <consortium name="The Broad Institute Genome Sequencing Center for Infectious Disease"/>
            <person name="Wu L."/>
            <person name="Ma J."/>
        </authorList>
    </citation>
    <scope>NUCLEOTIDE SEQUENCE [LARGE SCALE GENOMIC DNA]</scope>
    <source>
        <strain evidence="5">KCTC 42087</strain>
    </source>
</reference>
<protein>
    <submittedName>
        <fullName evidence="4">DUF6049 family protein</fullName>
    </submittedName>
</protein>
<feature type="signal peptide" evidence="3">
    <location>
        <begin position="1"/>
        <end position="24"/>
    </location>
</feature>
<dbReference type="PROSITE" id="PS51257">
    <property type="entry name" value="PROKAR_LIPOPROTEIN"/>
    <property type="match status" value="1"/>
</dbReference>
<feature type="compositionally biased region" description="Gly residues" evidence="1">
    <location>
        <begin position="832"/>
        <end position="846"/>
    </location>
</feature>
<sequence>MRTVLHAVATAALLACVTVGTAPAVGAVPAVGALPAAPDPEGGGQSRERQQVALVLDKVTPKTAGPSGAQSKISVSGRVENRSGHALPGLKVRLRTSAQRMTSRNQLAQYAAGQPSSLRGLAAEGQLAQAAGAGGKAAFSLGTTTATIGLQAFGVYPLGVEVVNQYGQVLTGVNTFITFVPKQRDFRPLSVGWIWPMIDRQHRTTDDTFLDDQLATDLAPGGRLAGLVDAAATTKTPVTWSIDPALIDDVQTMAAAPYLVKGPRNKKGTRKPKSTAAAAWLNSLKTASKNDPYFALPYADPDAVALVRNKMSNHLSIAYANSGGVNQALGRPPVQMAWPPSGMAGHSTLNELAKRGRLGNGAFVMSSAAFADPTQGYTPGATTRLETEEGPKKTVVYDETLNRIVSADTRSPGAAVLAEQRFLAETAMITAEAPVLARSLVIAPDRRWNPSPQFAKNLLTYTAAASWMAETPLEKIANAAPLDRVYRGYPDAMEGYELGRSYLDRVAEISRRAARFSSIMVEPVTVSYRRAVLRMESTAWRGRNYRRAVEARRVLSERLDDDMGRVRVLIGPAQRVTLAGNSGRIPLTIANELSNQTIRVRLEAVPEKPAQLQIGKFDDEVIELGPGQKQTLSIPMRAAGNGKVRVNLRLTSADRRTFGSKHVITVRSTGYGRVALLITGGGLAVLFVGVGVRAMRARRRRKAEAAGDGATGVGPVAAGPPGPGIPGAAEPGVPGGPGASPGAGPGPFEPFSGGTLPGGGAGDFRTPTDAAPLPAPTAPAAPSTTPSAPAASPVPAAPSVPAGPAGPAGSAEAAEPPSATTGPLPAAPGPEAGSGPGTGTGPGPEAGAGSPSGVRPDAGPEATRNAGDAGQATGGRRRSGNSH</sequence>
<keyword evidence="3" id="KW-0732">Signal</keyword>
<dbReference type="RefSeq" id="WP_378280574.1">
    <property type="nucleotide sequence ID" value="NZ_JBHSON010000005.1"/>
</dbReference>
<feature type="compositionally biased region" description="Low complexity" evidence="1">
    <location>
        <begin position="780"/>
        <end position="831"/>
    </location>
</feature>
<dbReference type="InterPro" id="IPR046112">
    <property type="entry name" value="DUF6049"/>
</dbReference>
<gene>
    <name evidence="4" type="ORF">ACFPZN_04960</name>
</gene>
<feature type="chain" id="PRO_5046439273" evidence="3">
    <location>
        <begin position="25"/>
        <end position="883"/>
    </location>
</feature>
<feature type="region of interest" description="Disordered" evidence="1">
    <location>
        <begin position="61"/>
        <end position="80"/>
    </location>
</feature>
<keyword evidence="2" id="KW-0812">Transmembrane</keyword>
<evidence type="ECO:0000313" key="4">
    <source>
        <dbReference type="EMBL" id="MFC5744960.1"/>
    </source>
</evidence>
<keyword evidence="2" id="KW-1133">Transmembrane helix</keyword>
<feature type="transmembrane region" description="Helical" evidence="2">
    <location>
        <begin position="670"/>
        <end position="692"/>
    </location>
</feature>
<feature type="compositionally biased region" description="Gly residues" evidence="1">
    <location>
        <begin position="733"/>
        <end position="745"/>
    </location>
</feature>
<proteinExistence type="predicted"/>
<feature type="region of interest" description="Disordered" evidence="1">
    <location>
        <begin position="703"/>
        <end position="883"/>
    </location>
</feature>
<evidence type="ECO:0000313" key="5">
    <source>
        <dbReference type="Proteomes" id="UP001596074"/>
    </source>
</evidence>
<evidence type="ECO:0000256" key="3">
    <source>
        <dbReference type="SAM" id="SignalP"/>
    </source>
</evidence>